<dbReference type="EMBL" id="JBHRTF010000004">
    <property type="protein sequence ID" value="MFC3116523.1"/>
    <property type="molecule type" value="Genomic_DNA"/>
</dbReference>
<protein>
    <submittedName>
        <fullName evidence="1">Uncharacterized protein</fullName>
    </submittedName>
</protein>
<gene>
    <name evidence="1" type="ORF">ACFODX_13205</name>
</gene>
<comment type="caution">
    <text evidence="1">The sequence shown here is derived from an EMBL/GenBank/DDBJ whole genome shotgun (WGS) entry which is preliminary data.</text>
</comment>
<proteinExistence type="predicted"/>
<name>A0ABV7FIR4_9GAMM</name>
<dbReference type="RefSeq" id="WP_378119846.1">
    <property type="nucleotide sequence ID" value="NZ_JBHRTF010000004.1"/>
</dbReference>
<sequence length="523" mass="58306">MEISVLNLTDAISRNSLVTTASLAPIPAPVSPETVGSPAAIVTINPVIEPPLVYNEPQVVATYLRENTQAGPAAQATNQALISSLSQIKNGKAPVVVSSLFSQVAALSRETSEYRNEAREFRVPPKVEVEKFTPDFTVAKGRRIESVFLTVRTREGDNISIQFGRNANRDGTSVMTFSFGVNGELSEAEQKALAAMMEKLGAMGDEFFRADTTELRGLKEINTEFIAGFNFTLQRFDPATDTYVEHSYEFSVDEVAQTQTLRAKDVKGYSLDITTQLQSLAGTPNLEHNVLQQYLDLIAQAGDESKAPNVSKRFMMDAFNSIFGGFLQPVVETEYVVETEPAAVDAAQKAIAAFDSGMPDFTANFRSPVYHNPGFYSQVAAMTLTLEQQTRQEQTGENLLIKQDTRYDLSYSKFEAIPNNSLDMLGANYTYVSVHETAETSRMLSMTGDRVNNLWVEQQANKETERQQFENFKLIEREAYEYGDRRLQEYAELLEKLNLNNQHRGVDELLIASKEKLFLSLNF</sequence>
<evidence type="ECO:0000313" key="1">
    <source>
        <dbReference type="EMBL" id="MFC3116523.1"/>
    </source>
</evidence>
<accession>A0ABV7FIR4</accession>
<keyword evidence="2" id="KW-1185">Reference proteome</keyword>
<reference evidence="2" key="1">
    <citation type="journal article" date="2019" name="Int. J. Syst. Evol. Microbiol.">
        <title>The Global Catalogue of Microorganisms (GCM) 10K type strain sequencing project: providing services to taxonomists for standard genome sequencing and annotation.</title>
        <authorList>
            <consortium name="The Broad Institute Genomics Platform"/>
            <consortium name="The Broad Institute Genome Sequencing Center for Infectious Disease"/>
            <person name="Wu L."/>
            <person name="Ma J."/>
        </authorList>
    </citation>
    <scope>NUCLEOTIDE SEQUENCE [LARGE SCALE GENOMIC DNA]</scope>
    <source>
        <strain evidence="2">KCTC 52237</strain>
    </source>
</reference>
<dbReference type="Proteomes" id="UP001595555">
    <property type="component" value="Unassembled WGS sequence"/>
</dbReference>
<evidence type="ECO:0000313" key="2">
    <source>
        <dbReference type="Proteomes" id="UP001595555"/>
    </source>
</evidence>
<organism evidence="1 2">
    <name type="scientific">Cellvibrio fontiphilus</name>
    <dbReference type="NCBI Taxonomy" id="1815559"/>
    <lineage>
        <taxon>Bacteria</taxon>
        <taxon>Pseudomonadati</taxon>
        <taxon>Pseudomonadota</taxon>
        <taxon>Gammaproteobacteria</taxon>
        <taxon>Cellvibrionales</taxon>
        <taxon>Cellvibrionaceae</taxon>
        <taxon>Cellvibrio</taxon>
    </lineage>
</organism>